<organism evidence="12 13">
    <name type="scientific">Caerostris extrusa</name>
    <name type="common">Bark spider</name>
    <name type="synonym">Caerostris bankana</name>
    <dbReference type="NCBI Taxonomy" id="172846"/>
    <lineage>
        <taxon>Eukaryota</taxon>
        <taxon>Metazoa</taxon>
        <taxon>Ecdysozoa</taxon>
        <taxon>Arthropoda</taxon>
        <taxon>Chelicerata</taxon>
        <taxon>Arachnida</taxon>
        <taxon>Araneae</taxon>
        <taxon>Araneomorphae</taxon>
        <taxon>Entelegynae</taxon>
        <taxon>Araneoidea</taxon>
        <taxon>Araneidae</taxon>
        <taxon>Caerostris</taxon>
    </lineage>
</organism>
<keyword evidence="9" id="KW-1071">Ligand-gated ion channel</keyword>
<dbReference type="Pfam" id="PF10613">
    <property type="entry name" value="Lig_chan-Glu_bd"/>
    <property type="match status" value="1"/>
</dbReference>
<evidence type="ECO:0000256" key="6">
    <source>
        <dbReference type="ARBA" id="ARBA00023136"/>
    </source>
</evidence>
<keyword evidence="10" id="KW-0407">Ion channel</keyword>
<sequence>MIPEDGEWGRLKEDGNWTGIIGLVHSNKADVAIGHLTITPSRQRISGQRIAYKSLDESLQIIGEHITEEDWLTGGSGNKIVVAPSKFDDFTAVLGPRFFFLLEYGQEPYATKRIFKETISFWNVGLAVRKQFCCKEELIKYIARILNNGILEKLYGDELFKTKLKFNWKEFEKSKNDALSIRHLFGAFILLGAGVAKLLSARATLTPFIPKGEVQTNPSYQHAAFPNFRKERGLSSVQFLETFDHVLWRCLCGGNVSKIKIARVNLIGEMDHLRLRTMGCSAD</sequence>
<dbReference type="SUPFAM" id="SSF53850">
    <property type="entry name" value="Periplasmic binding protein-like II"/>
    <property type="match status" value="1"/>
</dbReference>
<keyword evidence="7" id="KW-0675">Receptor</keyword>
<dbReference type="Proteomes" id="UP001054945">
    <property type="component" value="Unassembled WGS sequence"/>
</dbReference>
<evidence type="ECO:0000256" key="3">
    <source>
        <dbReference type="ARBA" id="ARBA00022692"/>
    </source>
</evidence>
<keyword evidence="6" id="KW-0472">Membrane</keyword>
<keyword evidence="13" id="KW-1185">Reference proteome</keyword>
<evidence type="ECO:0000256" key="7">
    <source>
        <dbReference type="ARBA" id="ARBA00023170"/>
    </source>
</evidence>
<protein>
    <submittedName>
        <fullName evidence="12">Acetoacetyl-CoA synthetase</fullName>
    </submittedName>
</protein>
<dbReference type="AlphaFoldDB" id="A0AAV4Y376"/>
<accession>A0AAV4Y376</accession>
<evidence type="ECO:0000256" key="5">
    <source>
        <dbReference type="ARBA" id="ARBA00023065"/>
    </source>
</evidence>
<evidence type="ECO:0000313" key="13">
    <source>
        <dbReference type="Proteomes" id="UP001054945"/>
    </source>
</evidence>
<evidence type="ECO:0000256" key="1">
    <source>
        <dbReference type="ARBA" id="ARBA00004141"/>
    </source>
</evidence>
<evidence type="ECO:0000256" key="10">
    <source>
        <dbReference type="ARBA" id="ARBA00023303"/>
    </source>
</evidence>
<keyword evidence="3" id="KW-0812">Transmembrane</keyword>
<evidence type="ECO:0000256" key="9">
    <source>
        <dbReference type="ARBA" id="ARBA00023286"/>
    </source>
</evidence>
<evidence type="ECO:0000313" key="12">
    <source>
        <dbReference type="EMBL" id="GIZ01608.1"/>
    </source>
</evidence>
<gene>
    <name evidence="12" type="primary">AACS_53</name>
    <name evidence="12" type="ORF">CEXT_462391</name>
</gene>
<dbReference type="GO" id="GO:0016020">
    <property type="term" value="C:membrane"/>
    <property type="evidence" value="ECO:0007669"/>
    <property type="project" value="UniProtKB-SubCell"/>
</dbReference>
<keyword evidence="5" id="KW-0406">Ion transport</keyword>
<evidence type="ECO:0000256" key="4">
    <source>
        <dbReference type="ARBA" id="ARBA00022989"/>
    </source>
</evidence>
<evidence type="ECO:0000259" key="11">
    <source>
        <dbReference type="Pfam" id="PF10613"/>
    </source>
</evidence>
<comment type="caution">
    <text evidence="12">The sequence shown here is derived from an EMBL/GenBank/DDBJ whole genome shotgun (WGS) entry which is preliminary data.</text>
</comment>
<dbReference type="Gene3D" id="3.40.190.10">
    <property type="entry name" value="Periplasmic binding protein-like II"/>
    <property type="match status" value="1"/>
</dbReference>
<name>A0AAV4Y376_CAEEX</name>
<proteinExistence type="predicted"/>
<keyword evidence="4" id="KW-1133">Transmembrane helix</keyword>
<dbReference type="GO" id="GO:0015276">
    <property type="term" value="F:ligand-gated monoatomic ion channel activity"/>
    <property type="evidence" value="ECO:0007669"/>
    <property type="project" value="InterPro"/>
</dbReference>
<reference evidence="12 13" key="1">
    <citation type="submission" date="2021-06" db="EMBL/GenBank/DDBJ databases">
        <title>Caerostris extrusa draft genome.</title>
        <authorList>
            <person name="Kono N."/>
            <person name="Arakawa K."/>
        </authorList>
    </citation>
    <scope>NUCLEOTIDE SEQUENCE [LARGE SCALE GENOMIC DNA]</scope>
</reference>
<dbReference type="InterPro" id="IPR019594">
    <property type="entry name" value="Glu/Gly-bd"/>
</dbReference>
<dbReference type="EMBL" id="BPLR01001322">
    <property type="protein sequence ID" value="GIZ01608.1"/>
    <property type="molecule type" value="Genomic_DNA"/>
</dbReference>
<evidence type="ECO:0000256" key="8">
    <source>
        <dbReference type="ARBA" id="ARBA00023180"/>
    </source>
</evidence>
<evidence type="ECO:0000256" key="2">
    <source>
        <dbReference type="ARBA" id="ARBA00022448"/>
    </source>
</evidence>
<comment type="subcellular location">
    <subcellularLocation>
        <location evidence="1">Membrane</location>
        <topology evidence="1">Multi-pass membrane protein</topology>
    </subcellularLocation>
</comment>
<keyword evidence="2" id="KW-0813">Transport</keyword>
<keyword evidence="8" id="KW-0325">Glycoprotein</keyword>
<feature type="domain" description="Ionotropic glutamate receptor L-glutamate and glycine-binding" evidence="11">
    <location>
        <begin position="3"/>
        <end position="45"/>
    </location>
</feature>